<keyword evidence="9 13" id="KW-0472">Membrane</keyword>
<evidence type="ECO:0000256" key="4">
    <source>
        <dbReference type="ARBA" id="ARBA00022461"/>
    </source>
</evidence>
<keyword evidence="11 12" id="KW-0407">Ion channel</keyword>
<dbReference type="InterPro" id="IPR001873">
    <property type="entry name" value="ENaC"/>
</dbReference>
<evidence type="ECO:0000256" key="12">
    <source>
        <dbReference type="RuleBase" id="RU000679"/>
    </source>
</evidence>
<evidence type="ECO:0000256" key="6">
    <source>
        <dbReference type="ARBA" id="ARBA00022989"/>
    </source>
</evidence>
<evidence type="ECO:0000256" key="7">
    <source>
        <dbReference type="ARBA" id="ARBA00023053"/>
    </source>
</evidence>
<keyword evidence="10 12" id="KW-0739">Sodium transport</keyword>
<keyword evidence="8 12" id="KW-0406">Ion transport</keyword>
<keyword evidence="3 12" id="KW-0813">Transport</keyword>
<evidence type="ECO:0000256" key="9">
    <source>
        <dbReference type="ARBA" id="ARBA00023136"/>
    </source>
</evidence>
<evidence type="ECO:0000256" key="11">
    <source>
        <dbReference type="ARBA" id="ARBA00023303"/>
    </source>
</evidence>
<comment type="subcellular location">
    <subcellularLocation>
        <location evidence="1">Membrane</location>
        <topology evidence="1">Multi-pass membrane protein</topology>
    </subcellularLocation>
</comment>
<dbReference type="EMBL" id="CAXLJM020000026">
    <property type="protein sequence ID" value="CAL8093922.1"/>
    <property type="molecule type" value="Genomic_DNA"/>
</dbReference>
<dbReference type="Pfam" id="PF00858">
    <property type="entry name" value="ASC"/>
    <property type="match status" value="1"/>
</dbReference>
<evidence type="ECO:0000256" key="8">
    <source>
        <dbReference type="ARBA" id="ARBA00023065"/>
    </source>
</evidence>
<dbReference type="PANTHER" id="PTHR11690">
    <property type="entry name" value="AMILORIDE-SENSITIVE SODIUM CHANNEL-RELATED"/>
    <property type="match status" value="1"/>
</dbReference>
<keyword evidence="7" id="KW-0915">Sodium</keyword>
<sequence>MEGTKNSILFGMIEEKYGTKVDRLGLTRTTSEQSLRSGPLSTSGIKGKRTSAFLSTIKKMVNFSDSSSAKRKSSSVAGLLRQRKNLTREFSADSHVQSDWWDPPQNSLPVEFCQDTSLHGLKYIGQPQRHLSERIFWFLAFVAGLSIATWLISEMWTKYKQNPVIVSFQPFETNVDQVPFPAITICNMNKVMKTKADDFIKRANADDEEARRDAYYLDHVCSSTKSFAKRFNFSRDGELQEWQRQKFKFNDTAFTANLTKVNEFLRKAAQNCTDMIPLCVWQDVEVDCSTLFRPIETEFGKCCTFNMVPLSLLYTLRNDSRDDPLEIEQWQSWDIDSDGMLFSSTAPYTNQFPRRQMKAGLTSGLSVLLNVNSKEYYCTSSDSIGFRMTTHLPVEVPKIADFGISLRPRSEIFVDVIPQITMSDEDIYSFSLDKRNCYKKGEYKLNHYKYYSVENCINECIANDTIAKCGCKRYYMPRNASEQLCGPQKFECAEEVKFNKTKNGIRNTCNMCLPSCTEIYYEMQSTSAFMKNTIWKYGNGSGDQWEQENLSIVHVYVSQDSFYAKVRKELYGPTDLFANTGGLMGLCLGFSGLSLMEVIYFLTLRAWWKSRRKHVLPPKQKESTWAAKNKLPKDEFIIPTAVNQQASYYRSIFGEIRQFEEMKSE</sequence>
<proteinExistence type="inferred from homology"/>
<dbReference type="PRINTS" id="PR01078">
    <property type="entry name" value="AMINACHANNEL"/>
</dbReference>
<gene>
    <name evidence="14" type="ORF">ODALV1_LOCUS8641</name>
</gene>
<comment type="caution">
    <text evidence="14">The sequence shown here is derived from an EMBL/GenBank/DDBJ whole genome shotgun (WGS) entry which is preliminary data.</text>
</comment>
<accession>A0ABP1QD74</accession>
<dbReference type="Gene3D" id="1.10.287.770">
    <property type="entry name" value="YojJ-like"/>
    <property type="match status" value="1"/>
</dbReference>
<name>A0ABP1QD74_9HEXA</name>
<evidence type="ECO:0000256" key="3">
    <source>
        <dbReference type="ARBA" id="ARBA00022448"/>
    </source>
</evidence>
<protein>
    <recommendedName>
        <fullName evidence="16">Pickpocket protein 28</fullName>
    </recommendedName>
</protein>
<evidence type="ECO:0000256" key="1">
    <source>
        <dbReference type="ARBA" id="ARBA00004141"/>
    </source>
</evidence>
<evidence type="ECO:0000313" key="15">
    <source>
        <dbReference type="Proteomes" id="UP001642540"/>
    </source>
</evidence>
<organism evidence="14 15">
    <name type="scientific">Orchesella dallaii</name>
    <dbReference type="NCBI Taxonomy" id="48710"/>
    <lineage>
        <taxon>Eukaryota</taxon>
        <taxon>Metazoa</taxon>
        <taxon>Ecdysozoa</taxon>
        <taxon>Arthropoda</taxon>
        <taxon>Hexapoda</taxon>
        <taxon>Collembola</taxon>
        <taxon>Entomobryomorpha</taxon>
        <taxon>Entomobryoidea</taxon>
        <taxon>Orchesellidae</taxon>
        <taxon>Orchesellinae</taxon>
        <taxon>Orchesella</taxon>
    </lineage>
</organism>
<keyword evidence="5 12" id="KW-0812">Transmembrane</keyword>
<dbReference type="Proteomes" id="UP001642540">
    <property type="component" value="Unassembled WGS sequence"/>
</dbReference>
<reference evidence="14 15" key="1">
    <citation type="submission" date="2024-08" db="EMBL/GenBank/DDBJ databases">
        <authorList>
            <person name="Cucini C."/>
            <person name="Frati F."/>
        </authorList>
    </citation>
    <scope>NUCLEOTIDE SEQUENCE [LARGE SCALE GENOMIC DNA]</scope>
</reference>
<comment type="similarity">
    <text evidence="2 12">Belongs to the amiloride-sensitive sodium channel (TC 1.A.6) family.</text>
</comment>
<evidence type="ECO:0000256" key="10">
    <source>
        <dbReference type="ARBA" id="ARBA00023201"/>
    </source>
</evidence>
<keyword evidence="15" id="KW-1185">Reference proteome</keyword>
<dbReference type="PANTHER" id="PTHR11690:SF243">
    <property type="entry name" value="PICKPOCKET 12-RELATED"/>
    <property type="match status" value="1"/>
</dbReference>
<evidence type="ECO:0008006" key="16">
    <source>
        <dbReference type="Google" id="ProtNLM"/>
    </source>
</evidence>
<feature type="transmembrane region" description="Helical" evidence="13">
    <location>
        <begin position="135"/>
        <end position="153"/>
    </location>
</feature>
<evidence type="ECO:0000256" key="13">
    <source>
        <dbReference type="SAM" id="Phobius"/>
    </source>
</evidence>
<evidence type="ECO:0000313" key="14">
    <source>
        <dbReference type="EMBL" id="CAL8093922.1"/>
    </source>
</evidence>
<keyword evidence="4 12" id="KW-0894">Sodium channel</keyword>
<feature type="transmembrane region" description="Helical" evidence="13">
    <location>
        <begin position="583"/>
        <end position="603"/>
    </location>
</feature>
<dbReference type="PROSITE" id="PS01206">
    <property type="entry name" value="ASC"/>
    <property type="match status" value="1"/>
</dbReference>
<keyword evidence="6 13" id="KW-1133">Transmembrane helix</keyword>
<evidence type="ECO:0000256" key="5">
    <source>
        <dbReference type="ARBA" id="ARBA00022692"/>
    </source>
</evidence>
<evidence type="ECO:0000256" key="2">
    <source>
        <dbReference type="ARBA" id="ARBA00007193"/>
    </source>
</evidence>
<dbReference type="Gene3D" id="2.60.470.10">
    <property type="entry name" value="Acid-sensing ion channels like domains"/>
    <property type="match status" value="1"/>
</dbReference>
<dbReference type="InterPro" id="IPR020903">
    <property type="entry name" value="ENaC_CS"/>
</dbReference>